<dbReference type="AlphaFoldDB" id="A0A2Z6ESB6"/>
<gene>
    <name evidence="1" type="ORF">MCB1EB_0130</name>
</gene>
<dbReference type="KEGG" id="mcys:MCB1EB_0130"/>
<dbReference type="Proteomes" id="UP000282597">
    <property type="component" value="Chromosome"/>
</dbReference>
<protein>
    <submittedName>
        <fullName evidence="1">Uncharacterized protein</fullName>
    </submittedName>
</protein>
<evidence type="ECO:0000313" key="2">
    <source>
        <dbReference type="Proteomes" id="UP000282597"/>
    </source>
</evidence>
<sequence length="149" mass="16958">MTAFQILNQCQSAGVFVSLNGERLKIIGPQSVVAGFRPLLAAYKKGIMDYLKSSHTGGDLATSNGWPIDYDSGAPFMRMPMVTPEQLQQWQRDLYEVVNKLATLEQWDSSRLNKILRCIKRQPMSTLQPDLHYFRDRLAAALVRKNRVE</sequence>
<dbReference type="RefSeq" id="WP_045363686.1">
    <property type="nucleotide sequence ID" value="NZ_AP018150.1"/>
</dbReference>
<keyword evidence="2" id="KW-1185">Reference proteome</keyword>
<dbReference type="EMBL" id="AP018150">
    <property type="protein sequence ID" value="BBE08291.1"/>
    <property type="molecule type" value="Genomic_DNA"/>
</dbReference>
<name>A0A2Z6ESB6_9BURK</name>
<proteinExistence type="predicted"/>
<accession>A0A2Z6ESB6</accession>
<organism evidence="1 2">
    <name type="scientific">Mycoavidus cysteinexigens</name>
    <dbReference type="NCBI Taxonomy" id="1553431"/>
    <lineage>
        <taxon>Bacteria</taxon>
        <taxon>Pseudomonadati</taxon>
        <taxon>Pseudomonadota</taxon>
        <taxon>Betaproteobacteria</taxon>
        <taxon>Burkholderiales</taxon>
        <taxon>Burkholderiaceae</taxon>
        <taxon>Mycoavidus</taxon>
    </lineage>
</organism>
<evidence type="ECO:0000313" key="1">
    <source>
        <dbReference type="EMBL" id="BBE08291.1"/>
    </source>
</evidence>
<reference evidence="1 2" key="1">
    <citation type="journal article" date="2018" name="Microbes Environ.">
        <title>Comparative Genomic Insights into Endofungal Lifestyles of Two Bacterial Endosymbionts, Mycoavidus cysteinexigens and Burkholderia rhizoxinica.</title>
        <authorList>
            <person name="Sharmin D."/>
            <person name="Guo Y."/>
            <person name="Nishizawa T."/>
            <person name="Ohshima S."/>
            <person name="Sato Y."/>
            <person name="Takashima Y."/>
            <person name="Narisawa K."/>
            <person name="Ohta H."/>
        </authorList>
    </citation>
    <scope>NUCLEOTIDE SEQUENCE [LARGE SCALE GENOMIC DNA]</scope>
    <source>
        <strain evidence="1 2">B1-EB</strain>
    </source>
</reference>